<dbReference type="STRING" id="595494.Tola_1600"/>
<keyword evidence="2" id="KW-1185">Reference proteome</keyword>
<dbReference type="KEGG" id="tau:Tola_1600"/>
<evidence type="ECO:0000313" key="2">
    <source>
        <dbReference type="Proteomes" id="UP000009073"/>
    </source>
</evidence>
<sequence length="75" mass="8238">MIACRLTIKGTAYMTENTRNQKAVSSHAYVIGLDENGDAIIQFSDEFCVLAGLQIGDEFEIEIQSGQIILSKIKS</sequence>
<dbReference type="Proteomes" id="UP000009073">
    <property type="component" value="Chromosome"/>
</dbReference>
<protein>
    <submittedName>
        <fullName evidence="1">Uncharacterized protein</fullName>
    </submittedName>
</protein>
<gene>
    <name evidence="1" type="ordered locus">Tola_1600</name>
</gene>
<evidence type="ECO:0000313" key="1">
    <source>
        <dbReference type="EMBL" id="ACQ93211.1"/>
    </source>
</evidence>
<dbReference type="AlphaFoldDB" id="C4LF44"/>
<name>C4LF44_TOLAT</name>
<proteinExistence type="predicted"/>
<reference evidence="1 2" key="2">
    <citation type="journal article" date="2011" name="Stand. Genomic Sci.">
        <title>Complete genome sequence of Tolumonas auensis type strain (TA 4).</title>
        <authorList>
            <person name="Chertkov O."/>
            <person name="Copeland A."/>
            <person name="Lucas S."/>
            <person name="Lapidus A."/>
            <person name="Berry K.W."/>
            <person name="Detter J.C."/>
            <person name="Del Rio T.G."/>
            <person name="Hammon N."/>
            <person name="Dalin E."/>
            <person name="Tice H."/>
            <person name="Pitluck S."/>
            <person name="Richardson P."/>
            <person name="Bruce D."/>
            <person name="Goodwin L."/>
            <person name="Han C."/>
            <person name="Tapia R."/>
            <person name="Saunders E."/>
            <person name="Schmutz J."/>
            <person name="Brettin T."/>
            <person name="Larimer F."/>
            <person name="Land M."/>
            <person name="Hauser L."/>
            <person name="Spring S."/>
            <person name="Rohde M."/>
            <person name="Kyrpides N.C."/>
            <person name="Ivanova N."/>
            <person name="Goker M."/>
            <person name="Beller H.R."/>
            <person name="Klenk H.P."/>
            <person name="Woyke T."/>
        </authorList>
    </citation>
    <scope>NUCLEOTIDE SEQUENCE [LARGE SCALE GENOMIC DNA]</scope>
    <source>
        <strain evidence="2">DSM 9187 / TA4</strain>
    </source>
</reference>
<organism evidence="1 2">
    <name type="scientific">Tolumonas auensis (strain DSM 9187 / NBRC 110442 / TA 4)</name>
    <dbReference type="NCBI Taxonomy" id="595494"/>
    <lineage>
        <taxon>Bacteria</taxon>
        <taxon>Pseudomonadati</taxon>
        <taxon>Pseudomonadota</taxon>
        <taxon>Gammaproteobacteria</taxon>
        <taxon>Aeromonadales</taxon>
        <taxon>Aeromonadaceae</taxon>
        <taxon>Tolumonas</taxon>
    </lineage>
</organism>
<reference evidence="2" key="1">
    <citation type="submission" date="2009-05" db="EMBL/GenBank/DDBJ databases">
        <title>Complete sequence of Tolumonas auensis DSM 9187.</title>
        <authorList>
            <consortium name="US DOE Joint Genome Institute"/>
            <person name="Lucas S."/>
            <person name="Copeland A."/>
            <person name="Lapidus A."/>
            <person name="Glavina del Rio T."/>
            <person name="Tice H."/>
            <person name="Bruce D."/>
            <person name="Goodwin L."/>
            <person name="Pitluck S."/>
            <person name="Chertkov O."/>
            <person name="Brettin T."/>
            <person name="Detter J.C."/>
            <person name="Han C."/>
            <person name="Larimer F."/>
            <person name="Land M."/>
            <person name="Hauser L."/>
            <person name="Kyrpides N."/>
            <person name="Mikhailova N."/>
            <person name="Spring S."/>
            <person name="Beller H."/>
        </authorList>
    </citation>
    <scope>NUCLEOTIDE SEQUENCE [LARGE SCALE GENOMIC DNA]</scope>
    <source>
        <strain evidence="2">DSM 9187 / TA4</strain>
    </source>
</reference>
<dbReference type="HOGENOM" id="CLU_2669979_0_0_6"/>
<dbReference type="EMBL" id="CP001616">
    <property type="protein sequence ID" value="ACQ93211.1"/>
    <property type="molecule type" value="Genomic_DNA"/>
</dbReference>
<accession>C4LF44</accession>